<evidence type="ECO:0000256" key="3">
    <source>
        <dbReference type="ARBA" id="ARBA00022989"/>
    </source>
</evidence>
<accession>A0A022Q3U7</accession>
<dbReference type="EMBL" id="KI632197">
    <property type="protein sequence ID" value="EYU22651.1"/>
    <property type="molecule type" value="Genomic_DNA"/>
</dbReference>
<evidence type="ECO:0000256" key="2">
    <source>
        <dbReference type="ARBA" id="ARBA00022692"/>
    </source>
</evidence>
<dbReference type="InterPro" id="IPR006634">
    <property type="entry name" value="TLC-dom"/>
</dbReference>
<dbReference type="PANTHER" id="PTHR31766">
    <property type="entry name" value="GLABROUS1 ENHANCER-BINDING PROTEIN-LIKE 2"/>
    <property type="match status" value="1"/>
</dbReference>
<feature type="transmembrane region" description="Helical" evidence="5">
    <location>
        <begin position="6"/>
        <end position="31"/>
    </location>
</feature>
<feature type="domain" description="TLC" evidence="6">
    <location>
        <begin position="38"/>
        <end position="234"/>
    </location>
</feature>
<keyword evidence="3 5" id="KW-1133">Transmembrane helix</keyword>
<evidence type="ECO:0000259" key="6">
    <source>
        <dbReference type="SMART" id="SM00724"/>
    </source>
</evidence>
<evidence type="ECO:0000256" key="5">
    <source>
        <dbReference type="SAM" id="Phobius"/>
    </source>
</evidence>
<protein>
    <recommendedName>
        <fullName evidence="6">TLC domain-containing protein</fullName>
    </recommendedName>
</protein>
<sequence>MDIPKLYNSLLILPTFILWFIFIYIIGYFIIFKNWNNKYRSEASSCLMSLSHGTPVLVLSISSTFFLETSKHSNIIQLDLASPNAPFHNLVLEYSIAYFLADLLHYTVLVPSDALIVVHHLATLYVLMTCRYLFDHGAVAILGILVLAEADSANAAGLFELLSPWFYGYYSVVRGVFGPVYVYKMGLFFTDVCNGGVIIPRWGWISWIVVIVVGIGVSILWVLHLWIDLFRQRFKKKIKKLS</sequence>
<keyword evidence="2 5" id="KW-0812">Transmembrane</keyword>
<dbReference type="InterPro" id="IPR040327">
    <property type="entry name" value="At5g14285-like"/>
</dbReference>
<dbReference type="SMART" id="SM00724">
    <property type="entry name" value="TLC"/>
    <property type="match status" value="1"/>
</dbReference>
<reference evidence="7 8" key="1">
    <citation type="journal article" date="2013" name="Proc. Natl. Acad. Sci. U.S.A.">
        <title>Fine-scale variation in meiotic recombination in Mimulus inferred from population shotgun sequencing.</title>
        <authorList>
            <person name="Hellsten U."/>
            <person name="Wright K.M."/>
            <person name="Jenkins J."/>
            <person name="Shu S."/>
            <person name="Yuan Y."/>
            <person name="Wessler S.R."/>
            <person name="Schmutz J."/>
            <person name="Willis J.H."/>
            <person name="Rokhsar D.S."/>
        </authorList>
    </citation>
    <scope>NUCLEOTIDE SEQUENCE [LARGE SCALE GENOMIC DNA]</scope>
    <source>
        <strain evidence="8">cv. DUN x IM62</strain>
    </source>
</reference>
<organism evidence="7 8">
    <name type="scientific">Erythranthe guttata</name>
    <name type="common">Yellow monkey flower</name>
    <name type="synonym">Mimulus guttatus</name>
    <dbReference type="NCBI Taxonomy" id="4155"/>
    <lineage>
        <taxon>Eukaryota</taxon>
        <taxon>Viridiplantae</taxon>
        <taxon>Streptophyta</taxon>
        <taxon>Embryophyta</taxon>
        <taxon>Tracheophyta</taxon>
        <taxon>Spermatophyta</taxon>
        <taxon>Magnoliopsida</taxon>
        <taxon>eudicotyledons</taxon>
        <taxon>Gunneridae</taxon>
        <taxon>Pentapetalae</taxon>
        <taxon>asterids</taxon>
        <taxon>lamiids</taxon>
        <taxon>Lamiales</taxon>
        <taxon>Phrymaceae</taxon>
        <taxon>Erythranthe</taxon>
    </lineage>
</organism>
<keyword evidence="4 5" id="KW-0472">Membrane</keyword>
<keyword evidence="8" id="KW-1185">Reference proteome</keyword>
<dbReference type="STRING" id="4155.A0A022Q3U7"/>
<name>A0A022Q3U7_ERYGU</name>
<dbReference type="AlphaFoldDB" id="A0A022Q3U7"/>
<feature type="transmembrane region" description="Helical" evidence="5">
    <location>
        <begin position="166"/>
        <end position="184"/>
    </location>
</feature>
<evidence type="ECO:0000256" key="4">
    <source>
        <dbReference type="ARBA" id="ARBA00023136"/>
    </source>
</evidence>
<dbReference type="PANTHER" id="PTHR31766:SF8">
    <property type="entry name" value="TLC DOMAIN-CONTAINING PROTEIN"/>
    <property type="match status" value="1"/>
</dbReference>
<proteinExistence type="predicted"/>
<gene>
    <name evidence="7" type="ORF">MIMGU_mgv1a027021mg</name>
</gene>
<dbReference type="eggNOG" id="ENOG502QTZA">
    <property type="taxonomic scope" value="Eukaryota"/>
</dbReference>
<evidence type="ECO:0000256" key="1">
    <source>
        <dbReference type="ARBA" id="ARBA00004141"/>
    </source>
</evidence>
<dbReference type="Proteomes" id="UP000030748">
    <property type="component" value="Unassembled WGS sequence"/>
</dbReference>
<comment type="subcellular location">
    <subcellularLocation>
        <location evidence="1">Membrane</location>
        <topology evidence="1">Multi-pass membrane protein</topology>
    </subcellularLocation>
</comment>
<dbReference type="GO" id="GO:0016020">
    <property type="term" value="C:membrane"/>
    <property type="evidence" value="ECO:0007669"/>
    <property type="project" value="UniProtKB-SubCell"/>
</dbReference>
<evidence type="ECO:0000313" key="7">
    <source>
        <dbReference type="EMBL" id="EYU22651.1"/>
    </source>
</evidence>
<dbReference type="PhylomeDB" id="A0A022Q3U7"/>
<evidence type="ECO:0000313" key="8">
    <source>
        <dbReference type="Proteomes" id="UP000030748"/>
    </source>
</evidence>
<feature type="transmembrane region" description="Helical" evidence="5">
    <location>
        <begin position="204"/>
        <end position="227"/>
    </location>
</feature>